<keyword evidence="2" id="KW-1185">Reference proteome</keyword>
<dbReference type="Proteomes" id="UP000218181">
    <property type="component" value="Unassembled WGS sequence"/>
</dbReference>
<protein>
    <submittedName>
        <fullName evidence="1">Uncharacterized protein</fullName>
    </submittedName>
</protein>
<dbReference type="RefSeq" id="WP_096818960.1">
    <property type="nucleotide sequence ID" value="NZ_JXJU01000013.1"/>
</dbReference>
<dbReference type="EMBL" id="JXJU01000013">
    <property type="protein sequence ID" value="PCR99083.1"/>
    <property type="molecule type" value="Genomic_DNA"/>
</dbReference>
<dbReference type="AlphaFoldDB" id="A0A2A5RJ24"/>
<organism evidence="1 2">
    <name type="scientific">Lactococcus fujiensis JCM 16395</name>
    <dbReference type="NCBI Taxonomy" id="1291764"/>
    <lineage>
        <taxon>Bacteria</taxon>
        <taxon>Bacillati</taxon>
        <taxon>Bacillota</taxon>
        <taxon>Bacilli</taxon>
        <taxon>Lactobacillales</taxon>
        <taxon>Streptococcaceae</taxon>
        <taxon>Lactococcus</taxon>
    </lineage>
</organism>
<name>A0A2A5RJ24_9LACT</name>
<reference evidence="1 2" key="1">
    <citation type="submission" date="2014-12" db="EMBL/GenBank/DDBJ databases">
        <title>Draft genome sequences of 10 type strains of Lactococcus.</title>
        <authorList>
            <person name="Sun Z."/>
            <person name="Zhong Z."/>
            <person name="Liu W."/>
            <person name="Zhang W."/>
            <person name="Zhang H."/>
        </authorList>
    </citation>
    <scope>NUCLEOTIDE SEQUENCE [LARGE SCALE GENOMIC DNA]</scope>
    <source>
        <strain evidence="1 2">JCM 16395</strain>
    </source>
</reference>
<sequence length="121" mass="14555">MDDDKYFNSEFLNFEIDLFEKTNILFHELTNKDNSEIAMIEFRCSEIFTLKSNLALFISIRYEFANSDISSLLTYWDNLFHEIKSIISNDDRNTSWLSSKFEHYKEQHELVDDMFRVIKSN</sequence>
<accession>A0A2A5RJ24</accession>
<evidence type="ECO:0000313" key="2">
    <source>
        <dbReference type="Proteomes" id="UP000218181"/>
    </source>
</evidence>
<proteinExistence type="predicted"/>
<gene>
    <name evidence="1" type="ORF">RT41_GL000527</name>
</gene>
<comment type="caution">
    <text evidence="1">The sequence shown here is derived from an EMBL/GenBank/DDBJ whole genome shotgun (WGS) entry which is preliminary data.</text>
</comment>
<evidence type="ECO:0000313" key="1">
    <source>
        <dbReference type="EMBL" id="PCR99083.1"/>
    </source>
</evidence>